<dbReference type="OrthoDB" id="887283at2"/>
<dbReference type="RefSeq" id="WP_092770998.1">
    <property type="nucleotide sequence ID" value="NZ_FOHS01000002.1"/>
</dbReference>
<dbReference type="Gene3D" id="3.30.1330.20">
    <property type="entry name" value="Tubulin/FtsZ, C-terminal domain"/>
    <property type="match status" value="1"/>
</dbReference>
<sequence length="270" mass="29067">MTAPPEMPAETLLAEWEAHAQPAQTPDYPANRARVAAQFATLCAVLIDNDADINVDVDDARAVLRHATSLRVGSAGSSGPGRALRAARQAAAEAQAYHLGPAPEAPTATALLSILSHPTAELEMDELTTITEYLQQTLGNHQTEVIFGHGLQAGLPTELWVGVLFGYGPPLPPQPPRLLQPAPPPTNARTGRDFYFEAAAYLFMQRRRASSSLLQRQFLIGYNYATRLLNELAAAHIIAPDPEGRGWRLLVADEAALNELLAGLDEKLGD</sequence>
<evidence type="ECO:0000256" key="2">
    <source>
        <dbReference type="ARBA" id="ARBA00023134"/>
    </source>
</evidence>
<dbReference type="InterPro" id="IPR008280">
    <property type="entry name" value="Tub_FtsZ_C"/>
</dbReference>
<protein>
    <submittedName>
        <fullName evidence="4">Ftsk gamma domain-containing protein</fullName>
    </submittedName>
</protein>
<dbReference type="STRING" id="82805.SAMN04487998_2037"/>
<reference evidence="5" key="1">
    <citation type="submission" date="2016-10" db="EMBL/GenBank/DDBJ databases">
        <authorList>
            <person name="Varghese N."/>
            <person name="Submissions S."/>
        </authorList>
    </citation>
    <scope>NUCLEOTIDE SEQUENCE [LARGE SCALE GENOMIC DNA]</scope>
    <source>
        <strain evidence="5">DSM 15310</strain>
    </source>
</reference>
<dbReference type="SUPFAM" id="SSF55307">
    <property type="entry name" value="Tubulin C-terminal domain-like"/>
    <property type="match status" value="1"/>
</dbReference>
<evidence type="ECO:0000313" key="4">
    <source>
        <dbReference type="EMBL" id="SET50232.1"/>
    </source>
</evidence>
<organism evidence="4 5">
    <name type="scientific">Hymenobacter actinosclerus</name>
    <dbReference type="NCBI Taxonomy" id="82805"/>
    <lineage>
        <taxon>Bacteria</taxon>
        <taxon>Pseudomonadati</taxon>
        <taxon>Bacteroidota</taxon>
        <taxon>Cytophagia</taxon>
        <taxon>Cytophagales</taxon>
        <taxon>Hymenobacteraceae</taxon>
        <taxon>Hymenobacter</taxon>
    </lineage>
</organism>
<dbReference type="InterPro" id="IPR018541">
    <property type="entry name" value="Ftsk_gamma"/>
</dbReference>
<evidence type="ECO:0000259" key="3">
    <source>
        <dbReference type="SMART" id="SM00843"/>
    </source>
</evidence>
<dbReference type="InterPro" id="IPR037103">
    <property type="entry name" value="Tubulin/FtsZ-like_C"/>
</dbReference>
<dbReference type="SMART" id="SM00843">
    <property type="entry name" value="Ftsk_gamma"/>
    <property type="match status" value="1"/>
</dbReference>
<dbReference type="SUPFAM" id="SSF46785">
    <property type="entry name" value="Winged helix' DNA-binding domain"/>
    <property type="match status" value="1"/>
</dbReference>
<proteinExistence type="predicted"/>
<dbReference type="Proteomes" id="UP000198697">
    <property type="component" value="Unassembled WGS sequence"/>
</dbReference>
<feature type="domain" description="FtsK gamma" evidence="3">
    <location>
        <begin position="189"/>
        <end position="255"/>
    </location>
</feature>
<evidence type="ECO:0000313" key="5">
    <source>
        <dbReference type="Proteomes" id="UP000198697"/>
    </source>
</evidence>
<keyword evidence="2" id="KW-0342">GTP-binding</keyword>
<keyword evidence="1" id="KW-0547">Nucleotide-binding</keyword>
<keyword evidence="5" id="KW-1185">Reference proteome</keyword>
<name>A0A1I0EZQ7_9BACT</name>
<dbReference type="EMBL" id="FOHS01000002">
    <property type="protein sequence ID" value="SET50232.1"/>
    <property type="molecule type" value="Genomic_DNA"/>
</dbReference>
<dbReference type="Gene3D" id="1.10.10.10">
    <property type="entry name" value="Winged helix-like DNA-binding domain superfamily/Winged helix DNA-binding domain"/>
    <property type="match status" value="1"/>
</dbReference>
<dbReference type="Pfam" id="PF09397">
    <property type="entry name" value="FtsK_gamma"/>
    <property type="match status" value="1"/>
</dbReference>
<accession>A0A1I0EZQ7</accession>
<gene>
    <name evidence="4" type="ORF">SAMN04487998_2037</name>
</gene>
<dbReference type="GO" id="GO:0005525">
    <property type="term" value="F:GTP binding"/>
    <property type="evidence" value="ECO:0007669"/>
    <property type="project" value="UniProtKB-KW"/>
</dbReference>
<dbReference type="InterPro" id="IPR036390">
    <property type="entry name" value="WH_DNA-bd_sf"/>
</dbReference>
<evidence type="ECO:0000256" key="1">
    <source>
        <dbReference type="ARBA" id="ARBA00022741"/>
    </source>
</evidence>
<dbReference type="AlphaFoldDB" id="A0A1I0EZQ7"/>
<dbReference type="InterPro" id="IPR036388">
    <property type="entry name" value="WH-like_DNA-bd_sf"/>
</dbReference>